<sequence length="153" mass="17928">MIISQDKVKIIFQRCLWHIPHQAKFSLWQDKVKHKSEDWLHVIAELMEICAIRPLVDCQQTIEMMVESKKKRLDEIIGYCREKGYSHTVSYLENAQPDMFTAVENRLNGKTTSKVERVMRTVNMRANVSKWSKSGALNVTKVRLAYYYNGFDA</sequence>
<dbReference type="AlphaFoldDB" id="E1YIR6"/>
<accession>E1YIR6</accession>
<name>E1YIR6_9BACT</name>
<reference evidence="1" key="1">
    <citation type="journal article" date="2011" name="Environ. Microbiol.">
        <title>Genomic insights into the metabolic potential of the polycyclic aromatic hydrocarbon degrading sulfate-reducing Deltaproteobacterium N47.</title>
        <authorList>
            <person name="Bergmann F."/>
            <person name="Selesi D."/>
            <person name="Weinmaier T."/>
            <person name="Tischler P."/>
            <person name="Rattei T."/>
            <person name="Meckenstock R.U."/>
        </authorList>
    </citation>
    <scope>NUCLEOTIDE SEQUENCE</scope>
</reference>
<protein>
    <recommendedName>
        <fullName evidence="2">Transposase IS204/IS1001/IS1096/IS1165 DDE domain-containing protein</fullName>
    </recommendedName>
</protein>
<evidence type="ECO:0008006" key="2">
    <source>
        <dbReference type="Google" id="ProtNLM"/>
    </source>
</evidence>
<dbReference type="EMBL" id="FR695876">
    <property type="protein sequence ID" value="CBX30460.1"/>
    <property type="molecule type" value="Genomic_DNA"/>
</dbReference>
<proteinExistence type="predicted"/>
<evidence type="ECO:0000313" key="1">
    <source>
        <dbReference type="EMBL" id="CBX30460.1"/>
    </source>
</evidence>
<gene>
    <name evidence="1" type="ORF">N47_K27000</name>
</gene>
<organism evidence="1">
    <name type="scientific">uncultured Desulfobacterium sp</name>
    <dbReference type="NCBI Taxonomy" id="201089"/>
    <lineage>
        <taxon>Bacteria</taxon>
        <taxon>Pseudomonadati</taxon>
        <taxon>Thermodesulfobacteriota</taxon>
        <taxon>Desulfobacteria</taxon>
        <taxon>Desulfobacterales</taxon>
        <taxon>Desulfobacteriaceae</taxon>
        <taxon>Desulfobacterium</taxon>
        <taxon>environmental samples</taxon>
    </lineage>
</organism>